<evidence type="ECO:0000256" key="1">
    <source>
        <dbReference type="ARBA" id="ARBA00001968"/>
    </source>
</evidence>
<evidence type="ECO:0000313" key="5">
    <source>
        <dbReference type="Proteomes" id="UP000265515"/>
    </source>
</evidence>
<comment type="caution">
    <text evidence="4">The sequence shown here is derived from an EMBL/GenBank/DDBJ whole genome shotgun (WGS) entry which is preliminary data.</text>
</comment>
<feature type="domain" description="DDE Tnp4" evidence="3">
    <location>
        <begin position="43"/>
        <end position="131"/>
    </location>
</feature>
<gene>
    <name evidence="4" type="ORF">CBR_g34897</name>
</gene>
<reference evidence="4 5" key="1">
    <citation type="journal article" date="2018" name="Cell">
        <title>The Chara Genome: Secondary Complexity and Implications for Plant Terrestrialization.</title>
        <authorList>
            <person name="Nishiyama T."/>
            <person name="Sakayama H."/>
            <person name="Vries J.D."/>
            <person name="Buschmann H."/>
            <person name="Saint-Marcoux D."/>
            <person name="Ullrich K.K."/>
            <person name="Haas F.B."/>
            <person name="Vanderstraeten L."/>
            <person name="Becker D."/>
            <person name="Lang D."/>
            <person name="Vosolsobe S."/>
            <person name="Rombauts S."/>
            <person name="Wilhelmsson P.K.I."/>
            <person name="Janitza P."/>
            <person name="Kern R."/>
            <person name="Heyl A."/>
            <person name="Rumpler F."/>
            <person name="Villalobos L.I.A.C."/>
            <person name="Clay J.M."/>
            <person name="Skokan R."/>
            <person name="Toyoda A."/>
            <person name="Suzuki Y."/>
            <person name="Kagoshima H."/>
            <person name="Schijlen E."/>
            <person name="Tajeshwar N."/>
            <person name="Catarino B."/>
            <person name="Hetherington A.J."/>
            <person name="Saltykova A."/>
            <person name="Bonnot C."/>
            <person name="Breuninger H."/>
            <person name="Symeonidi A."/>
            <person name="Radhakrishnan G.V."/>
            <person name="Van Nieuwerburgh F."/>
            <person name="Deforce D."/>
            <person name="Chang C."/>
            <person name="Karol K.G."/>
            <person name="Hedrich R."/>
            <person name="Ulvskov P."/>
            <person name="Glockner G."/>
            <person name="Delwiche C.F."/>
            <person name="Petrasek J."/>
            <person name="Van de Peer Y."/>
            <person name="Friml J."/>
            <person name="Beilby M."/>
            <person name="Dolan L."/>
            <person name="Kohara Y."/>
            <person name="Sugano S."/>
            <person name="Fujiyama A."/>
            <person name="Delaux P.-M."/>
            <person name="Quint M."/>
            <person name="TheiBen G."/>
            <person name="Hagemann M."/>
            <person name="Harholt J."/>
            <person name="Dunand C."/>
            <person name="Zachgo S."/>
            <person name="Langdale J."/>
            <person name="Maumus F."/>
            <person name="Straeten D.V.D."/>
            <person name="Gould S.B."/>
            <person name="Rensing S.A."/>
        </authorList>
    </citation>
    <scope>NUCLEOTIDE SEQUENCE [LARGE SCALE GENOMIC DNA]</scope>
    <source>
        <strain evidence="4 5">S276</strain>
    </source>
</reference>
<dbReference type="OrthoDB" id="2668416at2759"/>
<dbReference type="Pfam" id="PF13359">
    <property type="entry name" value="DDE_Tnp_4"/>
    <property type="match status" value="1"/>
</dbReference>
<keyword evidence="2" id="KW-0479">Metal-binding</keyword>
<evidence type="ECO:0000259" key="3">
    <source>
        <dbReference type="Pfam" id="PF13359"/>
    </source>
</evidence>
<organism evidence="4 5">
    <name type="scientific">Chara braunii</name>
    <name type="common">Braun's stonewort</name>
    <dbReference type="NCBI Taxonomy" id="69332"/>
    <lineage>
        <taxon>Eukaryota</taxon>
        <taxon>Viridiplantae</taxon>
        <taxon>Streptophyta</taxon>
        <taxon>Charophyceae</taxon>
        <taxon>Charales</taxon>
        <taxon>Characeae</taxon>
        <taxon>Chara</taxon>
    </lineage>
</organism>
<evidence type="ECO:0000256" key="2">
    <source>
        <dbReference type="ARBA" id="ARBA00022723"/>
    </source>
</evidence>
<accession>A0A388LJL1</accession>
<dbReference type="Gramene" id="GBG82520">
    <property type="protein sequence ID" value="GBG82520"/>
    <property type="gene ID" value="CBR_g34897"/>
</dbReference>
<dbReference type="GO" id="GO:0046872">
    <property type="term" value="F:metal ion binding"/>
    <property type="evidence" value="ECO:0007669"/>
    <property type="project" value="UniProtKB-KW"/>
</dbReference>
<evidence type="ECO:0000313" key="4">
    <source>
        <dbReference type="EMBL" id="GBG82520.1"/>
    </source>
</evidence>
<comment type="cofactor">
    <cofactor evidence="1">
        <name>a divalent metal cation</name>
        <dbReference type="ChEBI" id="CHEBI:60240"/>
    </cofactor>
</comment>
<keyword evidence="5" id="KW-1185">Reference proteome</keyword>
<name>A0A388LJL1_CHABU</name>
<dbReference type="AlphaFoldDB" id="A0A388LJL1"/>
<dbReference type="Proteomes" id="UP000265515">
    <property type="component" value="Unassembled WGS sequence"/>
</dbReference>
<proteinExistence type="predicted"/>
<protein>
    <recommendedName>
        <fullName evidence="3">DDE Tnp4 domain-containing protein</fullName>
    </recommendedName>
</protein>
<sequence>MADSMSFAIVWDASFLMPNAILAGVLPRDMHEEAGMLFTVEAVTLPGGVQTTGYVLGDNGYGPVPWLVVPYGRMVERNDKAYFDTCHKTARNVVERVFGRLTDMWRLLLRHHKTNMDNMPQQFMTVCIIHNLLIDAGVDFDECLLMERDANGIEQLIDMHEPAVPMSQVDANEAALDLRVALTHCMHLLRE</sequence>
<dbReference type="EMBL" id="BFEA01000409">
    <property type="protein sequence ID" value="GBG82520.1"/>
    <property type="molecule type" value="Genomic_DNA"/>
</dbReference>
<dbReference type="InterPro" id="IPR027806">
    <property type="entry name" value="HARBI1_dom"/>
</dbReference>